<proteinExistence type="predicted"/>
<dbReference type="RefSeq" id="XP_004358936.1">
    <property type="nucleotide sequence ID" value="XM_004358879.1"/>
</dbReference>
<dbReference type="EMBL" id="GL883010">
    <property type="protein sequence ID" value="EGG21086.1"/>
    <property type="molecule type" value="Genomic_DNA"/>
</dbReference>
<accession>F4PUR7</accession>
<dbReference type="AlphaFoldDB" id="F4PUR7"/>
<evidence type="ECO:0000313" key="1">
    <source>
        <dbReference type="EMBL" id="EGG21086.1"/>
    </source>
</evidence>
<protein>
    <submittedName>
        <fullName evidence="1">Uncharacterized protein</fullName>
    </submittedName>
</protein>
<keyword evidence="2" id="KW-1185">Reference proteome</keyword>
<gene>
    <name evidence="1" type="ORF">DFA_00961</name>
</gene>
<reference evidence="2" key="1">
    <citation type="journal article" date="2011" name="Genome Res.">
        <title>Phylogeny-wide analysis of social amoeba genomes highlights ancient origins for complex intercellular communication.</title>
        <authorList>
            <person name="Heidel A.J."/>
            <person name="Lawal H.M."/>
            <person name="Felder M."/>
            <person name="Schilde C."/>
            <person name="Helps N.R."/>
            <person name="Tunggal B."/>
            <person name="Rivero F."/>
            <person name="John U."/>
            <person name="Schleicher M."/>
            <person name="Eichinger L."/>
            <person name="Platzer M."/>
            <person name="Noegel A.A."/>
            <person name="Schaap P."/>
            <person name="Gloeckner G."/>
        </authorList>
    </citation>
    <scope>NUCLEOTIDE SEQUENCE [LARGE SCALE GENOMIC DNA]</scope>
    <source>
        <strain evidence="2">SH3</strain>
    </source>
</reference>
<dbReference type="GeneID" id="14873264"/>
<name>F4PUR7_CACFS</name>
<sequence>MVLVLPQKSSISVMGSKRPFTTGGGGGGKPGFEAILYSFTTSSFHLINLVKQYIVTILFLFKHQQQQQQQQQMEFSFDNTKLSGNYTSRRQLPFGGVPATNETPQGTVPLRGGFSF</sequence>
<organism evidence="1 2">
    <name type="scientific">Cavenderia fasciculata</name>
    <name type="common">Slime mold</name>
    <name type="synonym">Dictyostelium fasciculatum</name>
    <dbReference type="NCBI Taxonomy" id="261658"/>
    <lineage>
        <taxon>Eukaryota</taxon>
        <taxon>Amoebozoa</taxon>
        <taxon>Evosea</taxon>
        <taxon>Eumycetozoa</taxon>
        <taxon>Dictyostelia</taxon>
        <taxon>Acytosteliales</taxon>
        <taxon>Cavenderiaceae</taxon>
        <taxon>Cavenderia</taxon>
    </lineage>
</organism>
<dbReference type="Proteomes" id="UP000007797">
    <property type="component" value="Unassembled WGS sequence"/>
</dbReference>
<dbReference type="KEGG" id="dfa:DFA_00961"/>
<evidence type="ECO:0000313" key="2">
    <source>
        <dbReference type="Proteomes" id="UP000007797"/>
    </source>
</evidence>